<evidence type="ECO:0000259" key="24">
    <source>
        <dbReference type="Pfam" id="PF14260"/>
    </source>
</evidence>
<reference evidence="28" key="1">
    <citation type="journal article" date="2014" name="Science">
        <title>The coffee genome provides insight into the convergent evolution of caffeine biosynthesis.</title>
        <authorList>
            <person name="Denoeud F."/>
            <person name="Carretero-Paulet L."/>
            <person name="Dereeper A."/>
            <person name="Droc G."/>
            <person name="Guyot R."/>
            <person name="Pietrella M."/>
            <person name="Zheng C."/>
            <person name="Alberti A."/>
            <person name="Anthony F."/>
            <person name="Aprea G."/>
            <person name="Aury J.M."/>
            <person name="Bento P."/>
            <person name="Bernard M."/>
            <person name="Bocs S."/>
            <person name="Campa C."/>
            <person name="Cenci A."/>
            <person name="Combes M.C."/>
            <person name="Crouzillat D."/>
            <person name="Da Silva C."/>
            <person name="Daddiego L."/>
            <person name="De Bellis F."/>
            <person name="Dussert S."/>
            <person name="Garsmeur O."/>
            <person name="Gayraud T."/>
            <person name="Guignon V."/>
            <person name="Jahn K."/>
            <person name="Jamilloux V."/>
            <person name="Joet T."/>
            <person name="Labadie K."/>
            <person name="Lan T."/>
            <person name="Leclercq J."/>
            <person name="Lepelley M."/>
            <person name="Leroy T."/>
            <person name="Li L.T."/>
            <person name="Librado P."/>
            <person name="Lopez L."/>
            <person name="Munoz A."/>
            <person name="Noel B."/>
            <person name="Pallavicini A."/>
            <person name="Perrotta G."/>
            <person name="Poncet V."/>
            <person name="Pot D."/>
            <person name="Priyono X."/>
            <person name="Rigoreau M."/>
            <person name="Rouard M."/>
            <person name="Rozas J."/>
            <person name="Tranchant-Dubreuil C."/>
            <person name="VanBuren R."/>
            <person name="Zhang Q."/>
            <person name="Andrade A.C."/>
            <person name="Argout X."/>
            <person name="Bertrand B."/>
            <person name="de Kochko A."/>
            <person name="Graziosi G."/>
            <person name="Henry R.J."/>
            <person name="Jayarama X."/>
            <person name="Ming R."/>
            <person name="Nagai C."/>
            <person name="Rounsley S."/>
            <person name="Sankoff D."/>
            <person name="Giuliano G."/>
            <person name="Albert V.A."/>
            <person name="Wincker P."/>
            <person name="Lashermes P."/>
        </authorList>
    </citation>
    <scope>NUCLEOTIDE SEQUENCE [LARGE SCALE GENOMIC DNA]</scope>
    <source>
        <strain evidence="28">cv. DH200-94</strain>
    </source>
</reference>
<dbReference type="GO" id="GO:0000724">
    <property type="term" value="P:double-strand break repair via homologous recombination"/>
    <property type="evidence" value="ECO:0007669"/>
    <property type="project" value="TreeGrafter"/>
</dbReference>
<dbReference type="PRINTS" id="PR00106">
    <property type="entry name" value="DNAPOLB"/>
</dbReference>
<keyword evidence="17 20" id="KW-0539">Nucleus</keyword>
<evidence type="ECO:0000256" key="11">
    <source>
        <dbReference type="ARBA" id="ARBA00022833"/>
    </source>
</evidence>
<dbReference type="GO" id="GO:0000166">
    <property type="term" value="F:nucleotide binding"/>
    <property type="evidence" value="ECO:0007669"/>
    <property type="project" value="InterPro"/>
</dbReference>
<name>A0A068V6H6_COFCA</name>
<evidence type="ECO:0000256" key="2">
    <source>
        <dbReference type="ARBA" id="ARBA00004123"/>
    </source>
</evidence>
<dbReference type="GO" id="GO:0005634">
    <property type="term" value="C:nucleus"/>
    <property type="evidence" value="ECO:0007669"/>
    <property type="project" value="UniProtKB-SubCell"/>
</dbReference>
<dbReference type="Gene3D" id="3.30.342.10">
    <property type="entry name" value="DNA Polymerase, chain B, domain 1"/>
    <property type="match status" value="1"/>
</dbReference>
<dbReference type="FunFam" id="3.30.342.10:FF:000014">
    <property type="entry name" value="DNA polymerase"/>
    <property type="match status" value="1"/>
</dbReference>
<dbReference type="InterPro" id="IPR043502">
    <property type="entry name" value="DNA/RNA_pol_sf"/>
</dbReference>
<feature type="region of interest" description="Disordered" evidence="21">
    <location>
        <begin position="410"/>
        <end position="431"/>
    </location>
</feature>
<keyword evidence="4 20" id="KW-0004">4Fe-4S</keyword>
<evidence type="ECO:0000259" key="23">
    <source>
        <dbReference type="Pfam" id="PF03104"/>
    </source>
</evidence>
<keyword evidence="28" id="KW-1185">Reference proteome</keyword>
<accession>A0A068V6H6</accession>
<dbReference type="InterPro" id="IPR006133">
    <property type="entry name" value="DNA-dir_DNA_pol_B_exonuc"/>
</dbReference>
<evidence type="ECO:0000313" key="28">
    <source>
        <dbReference type="Proteomes" id="UP000295252"/>
    </source>
</evidence>
<dbReference type="SUPFAM" id="SSF53098">
    <property type="entry name" value="Ribonuclease H-like"/>
    <property type="match status" value="1"/>
</dbReference>
<evidence type="ECO:0000256" key="17">
    <source>
        <dbReference type="ARBA" id="ARBA00023242"/>
    </source>
</evidence>
<dbReference type="OrthoDB" id="2414538at2759"/>
<evidence type="ECO:0000256" key="14">
    <source>
        <dbReference type="ARBA" id="ARBA00023014"/>
    </source>
</evidence>
<dbReference type="InterPro" id="IPR030559">
    <property type="entry name" value="PolZ_Rev3"/>
</dbReference>
<dbReference type="GO" id="GO:0006260">
    <property type="term" value="P:DNA replication"/>
    <property type="evidence" value="ECO:0007669"/>
    <property type="project" value="UniProtKB-KW"/>
</dbReference>
<evidence type="ECO:0000256" key="12">
    <source>
        <dbReference type="ARBA" id="ARBA00022932"/>
    </source>
</evidence>
<dbReference type="InterPro" id="IPR056447">
    <property type="entry name" value="REV3_N"/>
</dbReference>
<evidence type="ECO:0000259" key="22">
    <source>
        <dbReference type="Pfam" id="PF00136"/>
    </source>
</evidence>
<dbReference type="PhylomeDB" id="A0A068V6H6"/>
<evidence type="ECO:0000313" key="27">
    <source>
        <dbReference type="EMBL" id="CDP15503.1"/>
    </source>
</evidence>
<keyword evidence="6 20" id="KW-0548">Nucleotidyltransferase</keyword>
<keyword evidence="12 20" id="KW-0239">DNA-directed DNA polymerase</keyword>
<dbReference type="InterPro" id="IPR017964">
    <property type="entry name" value="DNA-dir_DNA_pol_B_CS"/>
</dbReference>
<organism evidence="27 28">
    <name type="scientific">Coffea canephora</name>
    <name type="common">Robusta coffee</name>
    <dbReference type="NCBI Taxonomy" id="49390"/>
    <lineage>
        <taxon>Eukaryota</taxon>
        <taxon>Viridiplantae</taxon>
        <taxon>Streptophyta</taxon>
        <taxon>Embryophyta</taxon>
        <taxon>Tracheophyta</taxon>
        <taxon>Spermatophyta</taxon>
        <taxon>Magnoliopsida</taxon>
        <taxon>eudicotyledons</taxon>
        <taxon>Gunneridae</taxon>
        <taxon>Pentapetalae</taxon>
        <taxon>asterids</taxon>
        <taxon>lamiids</taxon>
        <taxon>Gentianales</taxon>
        <taxon>Rubiaceae</taxon>
        <taxon>Ixoroideae</taxon>
        <taxon>Gardenieae complex</taxon>
        <taxon>Bertiereae - Coffeeae clade</taxon>
        <taxon>Coffeeae</taxon>
        <taxon>Coffea</taxon>
    </lineage>
</organism>
<feature type="domain" description="C4-type zinc-finger of DNA polymerase delta" evidence="24">
    <location>
        <begin position="1881"/>
        <end position="1954"/>
    </location>
</feature>
<dbReference type="InterPro" id="IPR056435">
    <property type="entry name" value="DPOD/Z_N"/>
</dbReference>
<evidence type="ECO:0000256" key="18">
    <source>
        <dbReference type="ARBA" id="ARBA00049244"/>
    </source>
</evidence>
<evidence type="ECO:0000256" key="9">
    <source>
        <dbReference type="ARBA" id="ARBA00022763"/>
    </source>
</evidence>
<dbReference type="GO" id="GO:0042276">
    <property type="term" value="P:error-prone translesion synthesis"/>
    <property type="evidence" value="ECO:0007669"/>
    <property type="project" value="TreeGrafter"/>
</dbReference>
<keyword evidence="7 20" id="KW-0235">DNA replication</keyword>
<dbReference type="InParanoid" id="A0A068V6H6"/>
<comment type="subcellular location">
    <subcellularLocation>
        <location evidence="2 20">Nucleus</location>
    </subcellularLocation>
</comment>
<dbReference type="Pfam" id="PF14260">
    <property type="entry name" value="zf-C4pol"/>
    <property type="match status" value="1"/>
</dbReference>
<dbReference type="CDD" id="cd05534">
    <property type="entry name" value="POLBc_zeta"/>
    <property type="match status" value="1"/>
</dbReference>
<evidence type="ECO:0000256" key="5">
    <source>
        <dbReference type="ARBA" id="ARBA00022679"/>
    </source>
</evidence>
<comment type="similarity">
    <text evidence="3 20">Belongs to the DNA polymerase type-B family.</text>
</comment>
<dbReference type="FunCoup" id="A0A068V6H6">
    <property type="interactions" value="2494"/>
</dbReference>
<dbReference type="Gene3D" id="3.90.1600.10">
    <property type="entry name" value="Palm domain of DNA polymerase"/>
    <property type="match status" value="1"/>
</dbReference>
<dbReference type="Gene3D" id="1.10.132.60">
    <property type="entry name" value="DNA polymerase family B, C-terminal domain"/>
    <property type="match status" value="1"/>
</dbReference>
<keyword evidence="13 20" id="KW-0408">Iron</keyword>
<dbReference type="Pfam" id="PF00136">
    <property type="entry name" value="DNA_pol_B"/>
    <property type="match status" value="1"/>
</dbReference>
<dbReference type="Gene3D" id="1.10.287.690">
    <property type="entry name" value="Helix hairpin bin"/>
    <property type="match status" value="1"/>
</dbReference>
<dbReference type="InterPro" id="IPR025687">
    <property type="entry name" value="Znf-C4pol"/>
</dbReference>
<evidence type="ECO:0000256" key="8">
    <source>
        <dbReference type="ARBA" id="ARBA00022723"/>
    </source>
</evidence>
<evidence type="ECO:0000256" key="1">
    <source>
        <dbReference type="ARBA" id="ARBA00001966"/>
    </source>
</evidence>
<evidence type="ECO:0000256" key="13">
    <source>
        <dbReference type="ARBA" id="ARBA00023004"/>
    </source>
</evidence>
<dbReference type="FunFam" id="1.10.287.690:FF:000002">
    <property type="entry name" value="DNA polymerase zeta"/>
    <property type="match status" value="1"/>
</dbReference>
<dbReference type="Proteomes" id="UP000295252">
    <property type="component" value="Chromosome IV"/>
</dbReference>
<dbReference type="GO" id="GO:0003677">
    <property type="term" value="F:DNA binding"/>
    <property type="evidence" value="ECO:0007669"/>
    <property type="project" value="UniProtKB-KW"/>
</dbReference>
<dbReference type="EMBL" id="HG739184">
    <property type="protein sequence ID" value="CDP15503.1"/>
    <property type="molecule type" value="Genomic_DNA"/>
</dbReference>
<keyword evidence="8 20" id="KW-0479">Metal-binding</keyword>
<dbReference type="FunFam" id="3.30.420.10:FF:000082">
    <property type="entry name" value="DNA polymerase"/>
    <property type="match status" value="1"/>
</dbReference>
<dbReference type="Gene3D" id="3.30.420.10">
    <property type="entry name" value="Ribonuclease H-like superfamily/Ribonuclease H"/>
    <property type="match status" value="1"/>
</dbReference>
<evidence type="ECO:0000256" key="10">
    <source>
        <dbReference type="ARBA" id="ARBA00022771"/>
    </source>
</evidence>
<dbReference type="Gramene" id="CDP15503">
    <property type="protein sequence ID" value="CDP15503"/>
    <property type="gene ID" value="GSCOC_T00015358001"/>
</dbReference>
<dbReference type="SMART" id="SM00486">
    <property type="entry name" value="POLBc"/>
    <property type="match status" value="1"/>
</dbReference>
<dbReference type="OMA" id="CYSELRG"/>
<dbReference type="Pfam" id="PF24065">
    <property type="entry name" value="REV3_N"/>
    <property type="match status" value="1"/>
</dbReference>
<feature type="region of interest" description="Disordered" evidence="21">
    <location>
        <begin position="1020"/>
        <end position="1048"/>
    </location>
</feature>
<evidence type="ECO:0000256" key="15">
    <source>
        <dbReference type="ARBA" id="ARBA00023125"/>
    </source>
</evidence>
<comment type="subunit">
    <text evidence="19">Forms DNA polymerase zeta with REV7.</text>
</comment>
<dbReference type="GO" id="GO:0016035">
    <property type="term" value="C:zeta DNA polymerase complex"/>
    <property type="evidence" value="ECO:0007669"/>
    <property type="project" value="InterPro"/>
</dbReference>
<keyword evidence="10 20" id="KW-0863">Zinc-finger</keyword>
<keyword evidence="5 20" id="KW-0808">Transferase</keyword>
<evidence type="ECO:0000256" key="7">
    <source>
        <dbReference type="ARBA" id="ARBA00022705"/>
    </source>
</evidence>
<feature type="region of interest" description="Disordered" evidence="21">
    <location>
        <begin position="552"/>
        <end position="575"/>
    </location>
</feature>
<dbReference type="STRING" id="49390.A0A068V6H6"/>
<dbReference type="Pfam" id="PF03104">
    <property type="entry name" value="DNA_pol_B_exo1"/>
    <property type="match status" value="1"/>
</dbReference>
<dbReference type="EC" id="2.7.7.7" evidence="20"/>
<dbReference type="InterPro" id="IPR036397">
    <property type="entry name" value="RNaseH_sf"/>
</dbReference>
<dbReference type="InterPro" id="IPR012337">
    <property type="entry name" value="RNaseH-like_sf"/>
</dbReference>
<dbReference type="InterPro" id="IPR006172">
    <property type="entry name" value="DNA-dir_DNA_pol_B"/>
</dbReference>
<dbReference type="SUPFAM" id="SSF56672">
    <property type="entry name" value="DNA/RNA polymerases"/>
    <property type="match status" value="1"/>
</dbReference>
<evidence type="ECO:0000256" key="16">
    <source>
        <dbReference type="ARBA" id="ARBA00023204"/>
    </source>
</evidence>
<feature type="domain" description="DNA-directed DNA polymerase family B exonuclease" evidence="23">
    <location>
        <begin position="1125"/>
        <end position="1260"/>
    </location>
</feature>
<feature type="domain" description="DNA polymerase zeta catalytic subunit N-terminal" evidence="26">
    <location>
        <begin position="12"/>
        <end position="65"/>
    </location>
</feature>
<proteinExistence type="inferred from homology"/>
<comment type="cofactor">
    <cofactor evidence="1 20">
        <name>[4Fe-4S] cluster</name>
        <dbReference type="ChEBI" id="CHEBI:49883"/>
    </cofactor>
</comment>
<evidence type="ECO:0000256" key="21">
    <source>
        <dbReference type="SAM" id="MobiDB-lite"/>
    </source>
</evidence>
<feature type="domain" description="DNA polymerase delta/zeta catalytic subunit N-terminal" evidence="25">
    <location>
        <begin position="67"/>
        <end position="149"/>
    </location>
</feature>
<dbReference type="GO" id="GO:0008270">
    <property type="term" value="F:zinc ion binding"/>
    <property type="evidence" value="ECO:0007669"/>
    <property type="project" value="UniProtKB-KW"/>
</dbReference>
<evidence type="ECO:0000256" key="6">
    <source>
        <dbReference type="ARBA" id="ARBA00022695"/>
    </source>
</evidence>
<protein>
    <recommendedName>
        <fullName evidence="20">DNA polymerase</fullName>
        <ecNumber evidence="20">2.7.7.7</ecNumber>
    </recommendedName>
</protein>
<keyword evidence="16" id="KW-0234">DNA repair</keyword>
<dbReference type="InterPro" id="IPR042087">
    <property type="entry name" value="DNA_pol_B_thumb"/>
</dbReference>
<dbReference type="Pfam" id="PF24055">
    <property type="entry name" value="POL3_N"/>
    <property type="match status" value="1"/>
</dbReference>
<keyword evidence="15 20" id="KW-0238">DNA-binding</keyword>
<dbReference type="FunFam" id="1.10.132.60:FF:000007">
    <property type="entry name" value="DNA polymerase"/>
    <property type="match status" value="1"/>
</dbReference>
<dbReference type="PANTHER" id="PTHR45812:SF1">
    <property type="entry name" value="DNA POLYMERASE ZETA CATALYTIC SUBUNIT"/>
    <property type="match status" value="1"/>
</dbReference>
<feature type="compositionally biased region" description="Basic and acidic residues" evidence="21">
    <location>
        <begin position="1020"/>
        <end position="1029"/>
    </location>
</feature>
<dbReference type="CDD" id="cd05778">
    <property type="entry name" value="DNA_polB_zeta_exo"/>
    <property type="match status" value="1"/>
</dbReference>
<evidence type="ECO:0000256" key="3">
    <source>
        <dbReference type="ARBA" id="ARBA00005755"/>
    </source>
</evidence>
<dbReference type="InterPro" id="IPR023211">
    <property type="entry name" value="DNA_pol_palm_dom_sf"/>
</dbReference>
<gene>
    <name evidence="27" type="ORF">GSCOC_T00015358001</name>
</gene>
<keyword evidence="11 20" id="KW-0862">Zinc</keyword>
<evidence type="ECO:0000256" key="19">
    <source>
        <dbReference type="ARBA" id="ARBA00066055"/>
    </source>
</evidence>
<dbReference type="PANTHER" id="PTHR45812">
    <property type="entry name" value="DNA POLYMERASE ZETA CATALYTIC SUBUNIT"/>
    <property type="match status" value="1"/>
</dbReference>
<keyword evidence="14 20" id="KW-0411">Iron-sulfur</keyword>
<sequence length="1982" mass="220520">MGDSPESDSKIFSVRIVSIDYYMAPPIAGIDISYSSFQGGKVNEVPVIRIYGSTLAGQKTCLHVHRALPYLYVPYSDVSLQLDEEDSASTNAISLAIEKALKLKGNAGLKRQHVHGCSLVRAKKLYGFHSSEELFVKIYLSFRYYPQDVSRAATLLLGGAVLDRIVQPHESHIPFLLQFLASTFFCQTSIDYNLYGMGHLHVSKIKFRHPVPEVFSPKKAAHTFLQRDLADKATGIAANKKVDSGADPSLASPIWTSSTIPDDWTWQSYSQSDSLVDQNLLSVKRQSMSELEGDAVVEDILNQLFISYTSLSQTRTDVKMVQSLIPIWEEFERNGEQGPAVPPDPGKPLPEDVLRILSDGLELEKGLADLSRGEYSSFSQDLIKSLTDKGTLVDKVNFLVDPDEALKCLEDGNLPSQTDDGENYGKGHDGHMKQLSADQLQDSNLVGPSKLKASDQDALGLLKWLASSQAAEEINSDDELAHQTILSSFLPTSTVDKALEKASTDFENQSQQECQDILDSVEDAVATEDSDDKASNSNHNVLFQTLRNEVIPQVDGSPDDPNSVPFGDKSSSEPNYVTETSQLAGLRLTERKRKRPQWGFLPVSSNRNIHNGISLPDNSDMTGRYDSDLKVSVGTSFHEKIVADKCPNCIQGDAHGLNNCTESSSELIGCSMRDLMRKKRSHRSELSECRAPQVIKVISDKEQKEEIFVSKKLTNDEECNRSQISYSPRSAVTDKLGELCECPALAEFAKVNTDGSDLFVHAEFAGLCTRGMSCSSRLPGEPKKDSPLKEAISSCCQSSNHVGCQIFEKNYSMLDSGLKSKVSMHEIPEMANDSKKDTGVSTTVNLLQTEPQINRHVKSRGCYSSRLSASSMIAHPVELIGLTLCQKPPVIEWTDEPDGDSALSPSISQDPHELVEKEEGISFLAEVADDVLPFFINDNREEKELRNLNCQEAGYSYHQDSIIGVPVHYQNDGSYLYMLTPVQSPPSEENVKRWLSLDGRNTSREKAANASVLSISPKHLSDDLEDSRRPLCPASNLSSLDSEARSESNLDQLNHHNQENFNGQVEAHNDEVRTIQKDAYKILMSKPSALFSQEHSQLSGPDVKSKLTPLSQMGFRDPASVGGRQQLTIVSIEVQAGCRGDLRPDPRFDAIDIITLVFQDDDDAMVDCFMLLRSNTVTTETNLDGIPDCKVLLFPEEKQVFSHFTKIMSIFDPDILIGWDVQGGSLGFLAERAAYLGIGLLNNISRTPSSRGLNTTEEDMPDDTSLKVATADPVPLDGAIVEDEWGRTHASGVHVGGRIVLNVWRLMRGEVKLRMYTIEAVAETVLRKKVPYIPCMVLAKWFSSGPGRARYRCMEYLLVKTKLNLDIMNQLDMINRTSELARVFGIDFFSVLSRGSQYRVESMFLRLAHTQNYVAISPGNLQVAYQPAMECLPLVMEPESGFYADPVVVLDFQSLYPSMIIAYNLCFSTCLGKITSSMANILGVSSYSPDMKVLQNLKHEILLTPNGVMYVPSKFRKGVLPRLLEEILSTRIMVKKAMKKLAPSQQVLHRIYDARQLALKLIANVTYGYTAAGFSGRMPCAELADSIVQCGRRTLEAAISFVSNHNKWKAKVVYGDTDSMFVLLKGRSRREAFHIGNEIVSAISAMNPNPVVLKMEKVYQPCFLLTKKRYVGYSYESPDQSKPKFDAKGIETVRRDTCDAVSKTMEQSLRLYFEQQDIDKVKAYLLRQWTRIISGRVSLQDFVFAKEVRLGTYSSRASSLPPSAIVATKAMRADPRAEPRYAERVPYVVVHGEPGARLVDLVVDPMELLALDSHYRLNEVYYIRKQIIPALQRVFGLVGADLNRWFSDMPRPEREPVGKRHFYAANQHRTRIDFYYLSRHCILCGALVQASSYLCHNCSKSEATVATALIGRTAKLEKDIQHLAAICRHCGGGDWLLESGVKCTSLACSIFYERRKVQKELKSVAAAATELGFYPTCTAEWF</sequence>
<dbReference type="GO" id="GO:0003887">
    <property type="term" value="F:DNA-directed DNA polymerase activity"/>
    <property type="evidence" value="ECO:0007669"/>
    <property type="project" value="UniProtKB-KW"/>
</dbReference>
<evidence type="ECO:0000256" key="20">
    <source>
        <dbReference type="RuleBase" id="RU000442"/>
    </source>
</evidence>
<feature type="domain" description="DNA-directed DNA polymerase family B multifunctional" evidence="22">
    <location>
        <begin position="1388"/>
        <end position="1835"/>
    </location>
</feature>
<evidence type="ECO:0000259" key="25">
    <source>
        <dbReference type="Pfam" id="PF24055"/>
    </source>
</evidence>
<dbReference type="GO" id="GO:0051539">
    <property type="term" value="F:4 iron, 4 sulfur cluster binding"/>
    <property type="evidence" value="ECO:0007669"/>
    <property type="project" value="UniProtKB-KW"/>
</dbReference>
<dbReference type="PROSITE" id="PS00116">
    <property type="entry name" value="DNA_POLYMERASE_B"/>
    <property type="match status" value="1"/>
</dbReference>
<comment type="catalytic activity">
    <reaction evidence="18 20">
        <text>DNA(n) + a 2'-deoxyribonucleoside 5'-triphosphate = DNA(n+1) + diphosphate</text>
        <dbReference type="Rhea" id="RHEA:22508"/>
        <dbReference type="Rhea" id="RHEA-COMP:17339"/>
        <dbReference type="Rhea" id="RHEA-COMP:17340"/>
        <dbReference type="ChEBI" id="CHEBI:33019"/>
        <dbReference type="ChEBI" id="CHEBI:61560"/>
        <dbReference type="ChEBI" id="CHEBI:173112"/>
        <dbReference type="EC" id="2.7.7.7"/>
    </reaction>
</comment>
<dbReference type="InterPro" id="IPR006134">
    <property type="entry name" value="DNA-dir_DNA_pol_B_multi_dom"/>
</dbReference>
<evidence type="ECO:0000259" key="26">
    <source>
        <dbReference type="Pfam" id="PF24065"/>
    </source>
</evidence>
<keyword evidence="9" id="KW-0227">DNA damage</keyword>
<evidence type="ECO:0000256" key="4">
    <source>
        <dbReference type="ARBA" id="ARBA00022485"/>
    </source>
</evidence>